<accession>A0A2A9MBX5</accession>
<dbReference type="EMBL" id="NWUJ01000005">
    <property type="protein sequence ID" value="PFH35369.1"/>
    <property type="molecule type" value="Genomic_DNA"/>
</dbReference>
<feature type="compositionally biased region" description="Basic and acidic residues" evidence="1">
    <location>
        <begin position="686"/>
        <end position="695"/>
    </location>
</feature>
<name>A0A2A9MBX5_BESBE</name>
<feature type="compositionally biased region" description="Basic residues" evidence="1">
    <location>
        <begin position="637"/>
        <end position="651"/>
    </location>
</feature>
<feature type="region of interest" description="Disordered" evidence="1">
    <location>
        <begin position="686"/>
        <end position="715"/>
    </location>
</feature>
<evidence type="ECO:0000313" key="3">
    <source>
        <dbReference type="Proteomes" id="UP000224006"/>
    </source>
</evidence>
<dbReference type="VEuPathDB" id="ToxoDB:BESB_062560"/>
<evidence type="ECO:0000313" key="2">
    <source>
        <dbReference type="EMBL" id="PFH35369.1"/>
    </source>
</evidence>
<comment type="caution">
    <text evidence="2">The sequence shown here is derived from an EMBL/GenBank/DDBJ whole genome shotgun (WGS) entry which is preliminary data.</text>
</comment>
<feature type="region of interest" description="Disordered" evidence="1">
    <location>
        <begin position="582"/>
        <end position="664"/>
    </location>
</feature>
<protein>
    <submittedName>
        <fullName evidence="2">Uncharacterized protein</fullName>
    </submittedName>
</protein>
<feature type="compositionally biased region" description="Polar residues" evidence="1">
    <location>
        <begin position="613"/>
        <end position="623"/>
    </location>
</feature>
<dbReference type="Proteomes" id="UP000224006">
    <property type="component" value="Chromosome V"/>
</dbReference>
<keyword evidence="3" id="KW-1185">Reference proteome</keyword>
<reference evidence="2 3" key="1">
    <citation type="submission" date="2017-09" db="EMBL/GenBank/DDBJ databases">
        <title>Genome sequencing of Besnoitia besnoiti strain Bb-Ger1.</title>
        <authorList>
            <person name="Schares G."/>
            <person name="Venepally P."/>
            <person name="Lorenzi H.A."/>
        </authorList>
    </citation>
    <scope>NUCLEOTIDE SEQUENCE [LARGE SCALE GENOMIC DNA]</scope>
    <source>
        <strain evidence="2 3">Bb-Ger1</strain>
    </source>
</reference>
<organism evidence="2 3">
    <name type="scientific">Besnoitia besnoiti</name>
    <name type="common">Apicomplexan protozoan</name>
    <dbReference type="NCBI Taxonomy" id="94643"/>
    <lineage>
        <taxon>Eukaryota</taxon>
        <taxon>Sar</taxon>
        <taxon>Alveolata</taxon>
        <taxon>Apicomplexa</taxon>
        <taxon>Conoidasida</taxon>
        <taxon>Coccidia</taxon>
        <taxon>Eucoccidiorida</taxon>
        <taxon>Eimeriorina</taxon>
        <taxon>Sarcocystidae</taxon>
        <taxon>Besnoitia</taxon>
    </lineage>
</organism>
<feature type="region of interest" description="Disordered" evidence="1">
    <location>
        <begin position="274"/>
        <end position="297"/>
    </location>
</feature>
<evidence type="ECO:0000256" key="1">
    <source>
        <dbReference type="SAM" id="MobiDB-lite"/>
    </source>
</evidence>
<dbReference type="GeneID" id="40311184"/>
<dbReference type="AlphaFoldDB" id="A0A2A9MBX5"/>
<sequence length="1002" mass="107381">MFRLPNPVPRSPSNELHANDALARCLQLLTATSLHGITNHLEDTRSFDFTLPRSSADEQRKVPFAQQTLRCGPNNTLFIFDWDDTLFPSTWLRCAGVDPLNPLQLRTLDDLPRHVQDALTVCEEMVLQVLEAAHSLGMVMVVSNAHTRWLRLSLDKLMPRVGALMRQREVAVMSARCVCEAVGCADAVLWKTATFDAILDAFMRGRSSRSSRPCPRGPSSGGVLRLEEISASPQHYRLFPSWGDPRYERIPHVLQNSPTAAVASMALEDRDAIVGPATPGEGSVRTSNGVGRGGSVCGASSSLHRDVAGGAHQGRVDSADGGVLQASRLSKALQTRGDRRTNGSTGPKSGVRFSPSLSIARQRSSSSYCSSCSGENSGSDEEGCGRICAQGECSGWNGEDDTFLDSTPMQADSFYNILAVGDQAHDRFAFFTAAQNVLQRRKAEACQHLQADQHTPEQEPRFLELDTFTASSYATVPPVVVASSTGTSCLGQDLAVEPPSLLDTQFEVVIDFDNAGLQRQVRQLQALQQKHFPLPLCQQLQPLASFAQQTSAVSERLQWHFRWPTSPLLSHAPETLLLRRLSHTSSDSRSATDDRDGGGADELPARGELPFPENSTQAGQWNSAGDAAEAKATPRSGARRARKRQVRRPGPRSHGGVTRPSADLRLRKAAADAMQGADCERKVLERGQQTDEQKGGRAGGDFPPQTRASTGVGDGSQPVYAKSIRLMAGPSAAELSQQLGVLLSSLRRLAESPSFHDLQMQNEGIPPPHSASSTPSRSKTPTERGNAASVASAASAAAMAAAVAAASAAATAAAAAQGAATPRGAFSAPVEAVFAASAAARAAATAAATAADAFAATAAERCVEAAVNTGLIPLPPEANEQTRKRQELGDLAQRTHLAKYFNEWRRLVAHGNKATELKNGNHPDTVPNAPREEQGEGGQAQRLTSHRPNELDDSSHGGCDIAHSEGNFEEDMDAFGAAEEEKLMRVKCFHRGSPKRRMTTRR</sequence>
<dbReference type="KEGG" id="bbes:BESB_062560"/>
<dbReference type="PANTHER" id="PTHR38899">
    <property type="entry name" value="DOMAIN OOKINETE PROTEIN, PUTATIVE-RELATED"/>
    <property type="match status" value="1"/>
</dbReference>
<feature type="region of interest" description="Disordered" evidence="1">
    <location>
        <begin position="757"/>
        <end position="787"/>
    </location>
</feature>
<proteinExistence type="predicted"/>
<gene>
    <name evidence="2" type="ORF">BESB_062560</name>
</gene>
<feature type="region of interest" description="Disordered" evidence="1">
    <location>
        <begin position="330"/>
        <end position="358"/>
    </location>
</feature>
<dbReference type="RefSeq" id="XP_029219378.1">
    <property type="nucleotide sequence ID" value="XM_029364670.1"/>
</dbReference>
<feature type="compositionally biased region" description="Polar residues" evidence="1">
    <location>
        <begin position="770"/>
        <end position="779"/>
    </location>
</feature>
<feature type="region of interest" description="Disordered" evidence="1">
    <location>
        <begin position="912"/>
        <end position="965"/>
    </location>
</feature>
<dbReference type="PANTHER" id="PTHR38899:SF1">
    <property type="entry name" value="PROTEIN KINASE"/>
    <property type="match status" value="1"/>
</dbReference>
<dbReference type="OrthoDB" id="332131at2759"/>